<dbReference type="GO" id="GO:0006355">
    <property type="term" value="P:regulation of DNA-templated transcription"/>
    <property type="evidence" value="ECO:0007669"/>
    <property type="project" value="InterPro"/>
</dbReference>
<evidence type="ECO:0000313" key="3">
    <source>
        <dbReference type="EMBL" id="PSV92435.1"/>
    </source>
</evidence>
<protein>
    <recommendedName>
        <fullName evidence="5">DUF1778 domain-containing protein</fullName>
    </recommendedName>
</protein>
<gene>
    <name evidence="3" type="ORF">C9I88_16430</name>
</gene>
<dbReference type="PANTHER" id="PTHR35401">
    <property type="entry name" value="COPG FAMILY HELIX-TURN-HELIX PROTEIN-RELATED-RELATED"/>
    <property type="match status" value="1"/>
</dbReference>
<proteinExistence type="inferred from homology"/>
<comment type="similarity">
    <text evidence="2">Belongs to the TacA antitoxin family.</text>
</comment>
<evidence type="ECO:0008006" key="5">
    <source>
        <dbReference type="Google" id="ProtNLM"/>
    </source>
</evidence>
<evidence type="ECO:0000256" key="1">
    <source>
        <dbReference type="ARBA" id="ARBA00022649"/>
    </source>
</evidence>
<dbReference type="RefSeq" id="WP_107237831.1">
    <property type="nucleotide sequence ID" value="NZ_PYLW01000023.1"/>
</dbReference>
<reference evidence="3 4" key="1">
    <citation type="submission" date="2018-01" db="EMBL/GenBank/DDBJ databases">
        <title>Whole genome sequencing of Histamine producing bacteria.</title>
        <authorList>
            <person name="Butler K."/>
        </authorList>
    </citation>
    <scope>NUCLEOTIDE SEQUENCE [LARGE SCALE GENOMIC DNA]</scope>
    <source>
        <strain evidence="3 4">NCIMB 13481</strain>
    </source>
</reference>
<dbReference type="Pfam" id="PF08681">
    <property type="entry name" value="TacA1"/>
    <property type="match status" value="1"/>
</dbReference>
<organism evidence="3 4">
    <name type="scientific">Photobacterium iliopiscarium</name>
    <dbReference type="NCBI Taxonomy" id="56192"/>
    <lineage>
        <taxon>Bacteria</taxon>
        <taxon>Pseudomonadati</taxon>
        <taxon>Pseudomonadota</taxon>
        <taxon>Gammaproteobacteria</taxon>
        <taxon>Vibrionales</taxon>
        <taxon>Vibrionaceae</taxon>
        <taxon>Photobacterium</taxon>
    </lineage>
</organism>
<accession>A0A2T3MF76</accession>
<keyword evidence="1" id="KW-1277">Toxin-antitoxin system</keyword>
<dbReference type="InterPro" id="IPR010985">
    <property type="entry name" value="Ribbon_hlx_hlx"/>
</dbReference>
<name>A0A2T3MF76_9GAMM</name>
<dbReference type="Proteomes" id="UP000241954">
    <property type="component" value="Unassembled WGS sequence"/>
</dbReference>
<evidence type="ECO:0000256" key="2">
    <source>
        <dbReference type="ARBA" id="ARBA00049988"/>
    </source>
</evidence>
<dbReference type="AlphaFoldDB" id="A0A2T3MF76"/>
<sequence length="97" mass="10876">MATALKSERIEIRLPTAAKNEIEEAALIQGKSVSSYVFECAALMAKETIREHRRSLVCNEQWDSLMEALENPPAPTPLMQEIISLSMGTTWTIKINK</sequence>
<dbReference type="SUPFAM" id="SSF47598">
    <property type="entry name" value="Ribbon-helix-helix"/>
    <property type="match status" value="1"/>
</dbReference>
<dbReference type="InterPro" id="IPR014795">
    <property type="entry name" value="TacA_1-like"/>
</dbReference>
<dbReference type="Gene3D" id="1.20.5.780">
    <property type="entry name" value="Single helix bin"/>
    <property type="match status" value="1"/>
</dbReference>
<evidence type="ECO:0000313" key="4">
    <source>
        <dbReference type="Proteomes" id="UP000241954"/>
    </source>
</evidence>
<comment type="caution">
    <text evidence="3">The sequence shown here is derived from an EMBL/GenBank/DDBJ whole genome shotgun (WGS) entry which is preliminary data.</text>
</comment>
<dbReference type="EMBL" id="PYLW01000023">
    <property type="protein sequence ID" value="PSV92435.1"/>
    <property type="molecule type" value="Genomic_DNA"/>
</dbReference>